<dbReference type="InterPro" id="IPR036249">
    <property type="entry name" value="Thioredoxin-like_sf"/>
</dbReference>
<dbReference type="InterPro" id="IPR017937">
    <property type="entry name" value="Thioredoxin_CS"/>
</dbReference>
<dbReference type="GO" id="GO:0005737">
    <property type="term" value="C:cytoplasm"/>
    <property type="evidence" value="ECO:0007669"/>
    <property type="project" value="UniProtKB-ARBA"/>
</dbReference>
<evidence type="ECO:0000256" key="1">
    <source>
        <dbReference type="ARBA" id="ARBA00008987"/>
    </source>
</evidence>
<dbReference type="SUPFAM" id="SSF49785">
    <property type="entry name" value="Galactose-binding domain-like"/>
    <property type="match status" value="1"/>
</dbReference>
<dbReference type="PROSITE" id="PS51352">
    <property type="entry name" value="THIOREDOXIN_2"/>
    <property type="match status" value="1"/>
</dbReference>
<dbReference type="EMBL" id="ML119653">
    <property type="protein sequence ID" value="RPA85628.1"/>
    <property type="molecule type" value="Genomic_DNA"/>
</dbReference>
<dbReference type="PROSITE" id="PS00194">
    <property type="entry name" value="THIOREDOXIN_1"/>
    <property type="match status" value="1"/>
</dbReference>
<dbReference type="PROSITE" id="PS51532">
    <property type="entry name" value="PITH"/>
    <property type="match status" value="1"/>
</dbReference>
<dbReference type="PANTHER" id="PTHR46115">
    <property type="entry name" value="THIOREDOXIN-LIKE PROTEIN 1"/>
    <property type="match status" value="1"/>
</dbReference>
<dbReference type="InterPro" id="IPR013766">
    <property type="entry name" value="Thioredoxin_domain"/>
</dbReference>
<dbReference type="OrthoDB" id="2121326at2759"/>
<evidence type="ECO:0000259" key="3">
    <source>
        <dbReference type="PROSITE" id="PS51352"/>
    </source>
</evidence>
<evidence type="ECO:0000259" key="4">
    <source>
        <dbReference type="PROSITE" id="PS51532"/>
    </source>
</evidence>
<accession>A0A3N4ILP4</accession>
<name>A0A3N4ILP4_ASCIM</name>
<dbReference type="Gene3D" id="2.60.120.470">
    <property type="entry name" value="PITH domain"/>
    <property type="match status" value="1"/>
</dbReference>
<feature type="domain" description="Thioredoxin" evidence="3">
    <location>
        <begin position="1"/>
        <end position="108"/>
    </location>
</feature>
<proteinExistence type="inferred from homology"/>
<evidence type="ECO:0000313" key="6">
    <source>
        <dbReference type="Proteomes" id="UP000275078"/>
    </source>
</evidence>
<keyword evidence="6" id="KW-1185">Reference proteome</keyword>
<dbReference type="Proteomes" id="UP000275078">
    <property type="component" value="Unassembled WGS sequence"/>
</dbReference>
<dbReference type="SUPFAM" id="SSF52833">
    <property type="entry name" value="Thioredoxin-like"/>
    <property type="match status" value="1"/>
</dbReference>
<organism evidence="5 6">
    <name type="scientific">Ascobolus immersus RN42</name>
    <dbReference type="NCBI Taxonomy" id="1160509"/>
    <lineage>
        <taxon>Eukaryota</taxon>
        <taxon>Fungi</taxon>
        <taxon>Dikarya</taxon>
        <taxon>Ascomycota</taxon>
        <taxon>Pezizomycotina</taxon>
        <taxon>Pezizomycetes</taxon>
        <taxon>Pezizales</taxon>
        <taxon>Ascobolaceae</taxon>
        <taxon>Ascobolus</taxon>
    </lineage>
</organism>
<gene>
    <name evidence="5" type="ORF">BJ508DRAFT_412008</name>
</gene>
<comment type="similarity">
    <text evidence="1">Belongs to the thioredoxin family.</text>
</comment>
<dbReference type="Gene3D" id="3.40.30.10">
    <property type="entry name" value="Glutaredoxin"/>
    <property type="match status" value="1"/>
</dbReference>
<protein>
    <submittedName>
        <fullName evidence="5">DUF1000-domain-containing protein</fullName>
    </submittedName>
</protein>
<dbReference type="InterPro" id="IPR037047">
    <property type="entry name" value="PITH_dom_sf"/>
</dbReference>
<keyword evidence="2" id="KW-1015">Disulfide bond</keyword>
<reference evidence="5 6" key="1">
    <citation type="journal article" date="2018" name="Nat. Ecol. Evol.">
        <title>Pezizomycetes genomes reveal the molecular basis of ectomycorrhizal truffle lifestyle.</title>
        <authorList>
            <person name="Murat C."/>
            <person name="Payen T."/>
            <person name="Noel B."/>
            <person name="Kuo A."/>
            <person name="Morin E."/>
            <person name="Chen J."/>
            <person name="Kohler A."/>
            <person name="Krizsan K."/>
            <person name="Balestrini R."/>
            <person name="Da Silva C."/>
            <person name="Montanini B."/>
            <person name="Hainaut M."/>
            <person name="Levati E."/>
            <person name="Barry K.W."/>
            <person name="Belfiori B."/>
            <person name="Cichocki N."/>
            <person name="Clum A."/>
            <person name="Dockter R.B."/>
            <person name="Fauchery L."/>
            <person name="Guy J."/>
            <person name="Iotti M."/>
            <person name="Le Tacon F."/>
            <person name="Lindquist E.A."/>
            <person name="Lipzen A."/>
            <person name="Malagnac F."/>
            <person name="Mello A."/>
            <person name="Molinier V."/>
            <person name="Miyauchi S."/>
            <person name="Poulain J."/>
            <person name="Riccioni C."/>
            <person name="Rubini A."/>
            <person name="Sitrit Y."/>
            <person name="Splivallo R."/>
            <person name="Traeger S."/>
            <person name="Wang M."/>
            <person name="Zifcakova L."/>
            <person name="Wipf D."/>
            <person name="Zambonelli A."/>
            <person name="Paolocci F."/>
            <person name="Nowrousian M."/>
            <person name="Ottonello S."/>
            <person name="Baldrian P."/>
            <person name="Spatafora J.W."/>
            <person name="Henrissat B."/>
            <person name="Nagy L.G."/>
            <person name="Aury J.M."/>
            <person name="Wincker P."/>
            <person name="Grigoriev I.V."/>
            <person name="Bonfante P."/>
            <person name="Martin F.M."/>
        </authorList>
    </citation>
    <scope>NUCLEOTIDE SEQUENCE [LARGE SCALE GENOMIC DNA]</scope>
    <source>
        <strain evidence="5 6">RN42</strain>
    </source>
</reference>
<dbReference type="Pfam" id="PF00085">
    <property type="entry name" value="Thioredoxin"/>
    <property type="match status" value="1"/>
</dbReference>
<feature type="domain" description="PITH" evidence="4">
    <location>
        <begin position="142"/>
        <end position="346"/>
    </location>
</feature>
<sequence length="346" mass="38145">MTVIPVQSPSQLRAIAETHAYTVVDFYADWCGPCHAIGPIFEKLAATTAEPGKIAFVKIDVEASKTIVKEYEITSMPTFVLLKDGKEESRIKGAVVTQLKAAVQKIAELIRTTENSAANVERAEQAIAMVTRPPTPPTPYWLGADVPKNYWDITDQIDIKGIDILNRSADAGTSRAIIKKTKPSALAAKQKGKGKEEEVAEDEDGKDWIESDTDEQLMILIPFQSNVKAHTIQITSLAESPEENDDDEVPSAPQTIKFYTNAPSILGFDEAENHEATFEYTLSQSDYNANGTANIPLRFVKFQRVSSIVMFVVDALGGKEKVRLDRVRIIGESGEKREMGTLEKVE</sequence>
<dbReference type="Pfam" id="PF06201">
    <property type="entry name" value="PITH"/>
    <property type="match status" value="1"/>
</dbReference>
<evidence type="ECO:0000313" key="5">
    <source>
        <dbReference type="EMBL" id="RPA85628.1"/>
    </source>
</evidence>
<dbReference type="InterPro" id="IPR010400">
    <property type="entry name" value="PITH_dom"/>
</dbReference>
<dbReference type="STRING" id="1160509.A0A3N4ILP4"/>
<dbReference type="InterPro" id="IPR008979">
    <property type="entry name" value="Galactose-bd-like_sf"/>
</dbReference>
<dbReference type="AlphaFoldDB" id="A0A3N4ILP4"/>
<evidence type="ECO:0000256" key="2">
    <source>
        <dbReference type="ARBA" id="ARBA00023157"/>
    </source>
</evidence>
<dbReference type="PRINTS" id="PR00421">
    <property type="entry name" value="THIOREDOXIN"/>
</dbReference>
<dbReference type="CDD" id="cd02947">
    <property type="entry name" value="TRX_family"/>
    <property type="match status" value="1"/>
</dbReference>